<dbReference type="RefSeq" id="WP_245031188.1">
    <property type="nucleotide sequence ID" value="NZ_CP095075.1"/>
</dbReference>
<gene>
    <name evidence="1" type="ORF">MUO15_17080</name>
</gene>
<organism evidence="1 2">
    <name type="scientific">Halobacillus amylolyticus</name>
    <dbReference type="NCBI Taxonomy" id="2932259"/>
    <lineage>
        <taxon>Bacteria</taxon>
        <taxon>Bacillati</taxon>
        <taxon>Bacillota</taxon>
        <taxon>Bacilli</taxon>
        <taxon>Bacillales</taxon>
        <taxon>Bacillaceae</taxon>
        <taxon>Halobacillus</taxon>
    </lineage>
</organism>
<evidence type="ECO:0000313" key="1">
    <source>
        <dbReference type="EMBL" id="UOR11290.1"/>
    </source>
</evidence>
<dbReference type="EMBL" id="CP095075">
    <property type="protein sequence ID" value="UOR11290.1"/>
    <property type="molecule type" value="Genomic_DNA"/>
</dbReference>
<reference evidence="1" key="1">
    <citation type="submission" date="2022-04" db="EMBL/GenBank/DDBJ databases">
        <title>Halobacillus sp. isolated from saltern.</title>
        <authorList>
            <person name="Won M."/>
            <person name="Lee C.-M."/>
            <person name="Woen H.-Y."/>
            <person name="Kwon S.-W."/>
        </authorList>
    </citation>
    <scope>NUCLEOTIDE SEQUENCE</scope>
    <source>
        <strain evidence="1">SSHM10-5</strain>
    </source>
</reference>
<name>A0ABY4H8V1_9BACI</name>
<dbReference type="Proteomes" id="UP000830326">
    <property type="component" value="Chromosome"/>
</dbReference>
<protein>
    <submittedName>
        <fullName evidence="1">Fur-regulated basic protein FbpA</fullName>
    </submittedName>
</protein>
<accession>A0ABY4H8V1</accession>
<keyword evidence="2" id="KW-1185">Reference proteome</keyword>
<proteinExistence type="predicted"/>
<evidence type="ECO:0000313" key="2">
    <source>
        <dbReference type="Proteomes" id="UP000830326"/>
    </source>
</evidence>
<sequence length="50" mass="5984">MRNHLREAVEDMRQHYIKKLLDANVLNDSDKDPSSFTLSELKNMVTFYRL</sequence>